<organism evidence="1 2">
    <name type="scientific">phage Lak_Megaphage_RVC_AP3_GC26</name>
    <dbReference type="NCBI Taxonomy" id="3109225"/>
    <lineage>
        <taxon>Viruses</taxon>
        <taxon>Duplodnaviria</taxon>
        <taxon>Heunggongvirae</taxon>
        <taxon>Uroviricota</taxon>
        <taxon>Caudoviricetes</taxon>
        <taxon>Caudoviricetes code 15 clade</taxon>
    </lineage>
</organism>
<sequence>MKVQIRRGVFETNSSSVHTLTICLEPVNIEKYAGMTFKLGIPWDKRQTNDKLQERLDSLFDYMTMNDSLTNFIYCKNRINKVISKYEIKFDYLIDENGEYESSGWCEDVLDNIFNNNVDDETFEKYLLGYIFNNKSSCQCFDNNYFSSDNDLPQGSKYKNFYEYC</sequence>
<protein>
    <submittedName>
        <fullName evidence="1">Uncharacterized protein</fullName>
    </submittedName>
</protein>
<evidence type="ECO:0000313" key="2">
    <source>
        <dbReference type="Proteomes" id="UP001348805"/>
    </source>
</evidence>
<dbReference type="Proteomes" id="UP001348805">
    <property type="component" value="Segment"/>
</dbReference>
<reference evidence="1 2" key="1">
    <citation type="submission" date="2023-11" db="EMBL/GenBank/DDBJ databases">
        <authorList>
            <person name="Cook R."/>
            <person name="Crisci M."/>
            <person name="Pye H."/>
            <person name="Adriaenssens E."/>
            <person name="Santini J."/>
        </authorList>
    </citation>
    <scope>NUCLEOTIDE SEQUENCE [LARGE SCALE GENOMIC DNA]</scope>
    <source>
        <strain evidence="1">Lak_Megaphage_RVC_AP3_GC26</strain>
    </source>
</reference>
<evidence type="ECO:0000313" key="1">
    <source>
        <dbReference type="EMBL" id="WQJ51350.1"/>
    </source>
</evidence>
<accession>A0ABZ0YZS1</accession>
<dbReference type="EMBL" id="OR769219">
    <property type="protein sequence ID" value="WQJ51350.1"/>
    <property type="molecule type" value="Genomic_DNA"/>
</dbReference>
<name>A0ABZ0YZS1_9CAUD</name>
<keyword evidence="2" id="KW-1185">Reference proteome</keyword>
<proteinExistence type="predicted"/>